<dbReference type="GO" id="GO:0004674">
    <property type="term" value="F:protein serine/threonine kinase activity"/>
    <property type="evidence" value="ECO:0007669"/>
    <property type="project" value="UniProtKB-KW"/>
</dbReference>
<dbReference type="FunFam" id="1.10.8.10:FF:000005">
    <property type="entry name" value="Non-specific serine/threonine protein kinase"/>
    <property type="match status" value="1"/>
</dbReference>
<organism evidence="11 12">
    <name type="scientific">Protopolystoma xenopodis</name>
    <dbReference type="NCBI Taxonomy" id="117903"/>
    <lineage>
        <taxon>Eukaryota</taxon>
        <taxon>Metazoa</taxon>
        <taxon>Spiralia</taxon>
        <taxon>Lophotrochozoa</taxon>
        <taxon>Platyhelminthes</taxon>
        <taxon>Monogenea</taxon>
        <taxon>Polyopisthocotylea</taxon>
        <taxon>Polystomatidea</taxon>
        <taxon>Polystomatidae</taxon>
        <taxon>Protopolystoma</taxon>
    </lineage>
</organism>
<gene>
    <name evidence="11" type="ORF">PXEA_LOCUS10600</name>
</gene>
<feature type="compositionally biased region" description="Polar residues" evidence="9">
    <location>
        <begin position="171"/>
        <end position="203"/>
    </location>
</feature>
<keyword evidence="12" id="KW-1185">Reference proteome</keyword>
<comment type="catalytic activity">
    <reaction evidence="7">
        <text>L-threonyl-[protein] + ATP = O-phospho-L-threonyl-[protein] + ADP + H(+)</text>
        <dbReference type="Rhea" id="RHEA:46608"/>
        <dbReference type="Rhea" id="RHEA-COMP:11060"/>
        <dbReference type="Rhea" id="RHEA-COMP:11605"/>
        <dbReference type="ChEBI" id="CHEBI:15378"/>
        <dbReference type="ChEBI" id="CHEBI:30013"/>
        <dbReference type="ChEBI" id="CHEBI:30616"/>
        <dbReference type="ChEBI" id="CHEBI:61977"/>
        <dbReference type="ChEBI" id="CHEBI:456216"/>
        <dbReference type="EC" id="2.7.11.1"/>
    </reaction>
</comment>
<dbReference type="CDD" id="cd14337">
    <property type="entry name" value="UBA_MARK_Par1"/>
    <property type="match status" value="1"/>
</dbReference>
<dbReference type="InterPro" id="IPR015940">
    <property type="entry name" value="UBA"/>
</dbReference>
<dbReference type="AlphaFoldDB" id="A0A3S5CL18"/>
<evidence type="ECO:0000256" key="8">
    <source>
        <dbReference type="ARBA" id="ARBA00048679"/>
    </source>
</evidence>
<feature type="region of interest" description="Disordered" evidence="9">
    <location>
        <begin position="281"/>
        <end position="315"/>
    </location>
</feature>
<keyword evidence="3" id="KW-0808">Transferase</keyword>
<protein>
    <recommendedName>
        <fullName evidence="1">non-specific serine/threonine protein kinase</fullName>
        <ecNumber evidence="1">2.7.11.1</ecNumber>
    </recommendedName>
</protein>
<evidence type="ECO:0000256" key="5">
    <source>
        <dbReference type="ARBA" id="ARBA00022777"/>
    </source>
</evidence>
<accession>A0A3S5CL18</accession>
<feature type="region of interest" description="Disordered" evidence="9">
    <location>
        <begin position="61"/>
        <end position="267"/>
    </location>
</feature>
<feature type="compositionally biased region" description="Polar residues" evidence="9">
    <location>
        <begin position="142"/>
        <end position="155"/>
    </location>
</feature>
<evidence type="ECO:0000313" key="11">
    <source>
        <dbReference type="EMBL" id="VEL17160.1"/>
    </source>
</evidence>
<evidence type="ECO:0000256" key="2">
    <source>
        <dbReference type="ARBA" id="ARBA00022527"/>
    </source>
</evidence>
<feature type="compositionally biased region" description="Basic residues" evidence="9">
    <location>
        <begin position="67"/>
        <end position="94"/>
    </location>
</feature>
<feature type="compositionally biased region" description="Low complexity" evidence="9">
    <location>
        <begin position="117"/>
        <end position="129"/>
    </location>
</feature>
<name>A0A3S5CL18_9PLAT</name>
<evidence type="ECO:0000256" key="3">
    <source>
        <dbReference type="ARBA" id="ARBA00022679"/>
    </source>
</evidence>
<evidence type="ECO:0000313" key="12">
    <source>
        <dbReference type="Proteomes" id="UP000784294"/>
    </source>
</evidence>
<comment type="caution">
    <text evidence="11">The sequence shown here is derived from an EMBL/GenBank/DDBJ whole genome shotgun (WGS) entry which is preliminary data.</text>
</comment>
<keyword evidence="6" id="KW-0067">ATP-binding</keyword>
<feature type="compositionally biased region" description="Low complexity" evidence="9">
    <location>
        <begin position="242"/>
        <end position="267"/>
    </location>
</feature>
<feature type="compositionally biased region" description="Low complexity" evidence="9">
    <location>
        <begin position="211"/>
        <end position="228"/>
    </location>
</feature>
<dbReference type="GO" id="GO:0005524">
    <property type="term" value="F:ATP binding"/>
    <property type="evidence" value="ECO:0007669"/>
    <property type="project" value="UniProtKB-KW"/>
</dbReference>
<evidence type="ECO:0000256" key="6">
    <source>
        <dbReference type="ARBA" id="ARBA00022840"/>
    </source>
</evidence>
<dbReference type="EC" id="2.7.11.1" evidence="1"/>
<dbReference type="PROSITE" id="PS50030">
    <property type="entry name" value="UBA"/>
    <property type="match status" value="1"/>
</dbReference>
<dbReference type="Gene3D" id="1.10.8.10">
    <property type="entry name" value="DNA helicase RuvA subunit, C-terminal domain"/>
    <property type="match status" value="1"/>
</dbReference>
<sequence>MLRMGFNRQDIHDSLTQQRFNNLTATYLLLGRRRHGSYPPLPGLPGTGTGIYQNATLSSLPASAQTHSHHHQHQHTHLNSHPHTHVHLHSHQHPHPQQQQHSHENQISHHAHICQLHQSTKSQQNQHQQPTPPGFSGPLLSDLSTTGKLTDSGQQPHHFPHPVPGLAGVQHHQQQPNHLPSQQHNQQPATNGEITGVAQSNSMARRGLGTGSTLSSSSSSCSAGAAATPGNVSSSCSTATDATQPPISSSSTSASSSSAAPSSQATASFTEACARLEHLRLRGEVVPGSGGQAQPSHRFTRPGTEPSANGEFRLC</sequence>
<keyword evidence="5" id="KW-0418">Kinase</keyword>
<reference evidence="11" key="1">
    <citation type="submission" date="2018-11" db="EMBL/GenBank/DDBJ databases">
        <authorList>
            <consortium name="Pathogen Informatics"/>
        </authorList>
    </citation>
    <scope>NUCLEOTIDE SEQUENCE</scope>
</reference>
<evidence type="ECO:0000256" key="1">
    <source>
        <dbReference type="ARBA" id="ARBA00012513"/>
    </source>
</evidence>
<dbReference type="EMBL" id="CAAALY010031353">
    <property type="protein sequence ID" value="VEL17160.1"/>
    <property type="molecule type" value="Genomic_DNA"/>
</dbReference>
<evidence type="ECO:0000256" key="9">
    <source>
        <dbReference type="SAM" id="MobiDB-lite"/>
    </source>
</evidence>
<feature type="domain" description="UBA" evidence="10">
    <location>
        <begin position="1"/>
        <end position="31"/>
    </location>
</feature>
<keyword evidence="4" id="KW-0547">Nucleotide-binding</keyword>
<evidence type="ECO:0000256" key="7">
    <source>
        <dbReference type="ARBA" id="ARBA00047899"/>
    </source>
</evidence>
<keyword evidence="2" id="KW-0723">Serine/threonine-protein kinase</keyword>
<feature type="compositionally biased region" description="Polar residues" evidence="9">
    <location>
        <begin position="230"/>
        <end position="241"/>
    </location>
</feature>
<evidence type="ECO:0000259" key="10">
    <source>
        <dbReference type="PROSITE" id="PS50030"/>
    </source>
</evidence>
<comment type="catalytic activity">
    <reaction evidence="8">
        <text>L-seryl-[protein] + ATP = O-phospho-L-seryl-[protein] + ADP + H(+)</text>
        <dbReference type="Rhea" id="RHEA:17989"/>
        <dbReference type="Rhea" id="RHEA-COMP:9863"/>
        <dbReference type="Rhea" id="RHEA-COMP:11604"/>
        <dbReference type="ChEBI" id="CHEBI:15378"/>
        <dbReference type="ChEBI" id="CHEBI:29999"/>
        <dbReference type="ChEBI" id="CHEBI:30616"/>
        <dbReference type="ChEBI" id="CHEBI:83421"/>
        <dbReference type="ChEBI" id="CHEBI:456216"/>
        <dbReference type="EC" id="2.7.11.1"/>
    </reaction>
</comment>
<evidence type="ECO:0000256" key="4">
    <source>
        <dbReference type="ARBA" id="ARBA00022741"/>
    </source>
</evidence>
<proteinExistence type="predicted"/>
<dbReference type="Proteomes" id="UP000784294">
    <property type="component" value="Unassembled WGS sequence"/>
</dbReference>